<sequence length="224" mass="25350">MEKLLPPPITVPDRRLEHLAEKVVVHGRVRFFEFVPWNEVVEWEVAQWGYWHATADNELNPGSDLVGETAVSMAASSIVEQLYRIFKLCGSPSDDYWLKSKLPHSTVFKPVRPYEWHVGEAFKYFPSPSIGLMLNYSQVCPKNPSWVGSNPSNYETKVTDPTHTDNVSSSGFVATSVVLFSITKEVVKHSATYTIQLPASKKEKIMFTEGLDTNAVRWVKEVCD</sequence>
<evidence type="ECO:0000313" key="1">
    <source>
        <dbReference type="EMBL" id="KAI3770172.1"/>
    </source>
</evidence>
<name>A0ACB9FHR2_ARCLA</name>
<reference evidence="1 2" key="2">
    <citation type="journal article" date="2022" name="Mol. Ecol. Resour.">
        <title>The genomes of chicory, endive, great burdock and yacon provide insights into Asteraceae paleo-polyploidization history and plant inulin production.</title>
        <authorList>
            <person name="Fan W."/>
            <person name="Wang S."/>
            <person name="Wang H."/>
            <person name="Wang A."/>
            <person name="Jiang F."/>
            <person name="Liu H."/>
            <person name="Zhao H."/>
            <person name="Xu D."/>
            <person name="Zhang Y."/>
        </authorList>
    </citation>
    <scope>NUCLEOTIDE SEQUENCE [LARGE SCALE GENOMIC DNA]</scope>
    <source>
        <strain evidence="2">cv. Niubang</strain>
    </source>
</reference>
<dbReference type="EMBL" id="CM042047">
    <property type="protein sequence ID" value="KAI3770172.1"/>
    <property type="molecule type" value="Genomic_DNA"/>
</dbReference>
<evidence type="ECO:0000313" key="2">
    <source>
        <dbReference type="Proteomes" id="UP001055879"/>
    </source>
</evidence>
<comment type="caution">
    <text evidence="1">The sequence shown here is derived from an EMBL/GenBank/DDBJ whole genome shotgun (WGS) entry which is preliminary data.</text>
</comment>
<accession>A0ACB9FHR2</accession>
<proteinExistence type="predicted"/>
<keyword evidence="2" id="KW-1185">Reference proteome</keyword>
<organism evidence="1 2">
    <name type="scientific">Arctium lappa</name>
    <name type="common">Greater burdock</name>
    <name type="synonym">Lappa major</name>
    <dbReference type="NCBI Taxonomy" id="4217"/>
    <lineage>
        <taxon>Eukaryota</taxon>
        <taxon>Viridiplantae</taxon>
        <taxon>Streptophyta</taxon>
        <taxon>Embryophyta</taxon>
        <taxon>Tracheophyta</taxon>
        <taxon>Spermatophyta</taxon>
        <taxon>Magnoliopsida</taxon>
        <taxon>eudicotyledons</taxon>
        <taxon>Gunneridae</taxon>
        <taxon>Pentapetalae</taxon>
        <taxon>asterids</taxon>
        <taxon>campanulids</taxon>
        <taxon>Asterales</taxon>
        <taxon>Asteraceae</taxon>
        <taxon>Carduoideae</taxon>
        <taxon>Cardueae</taxon>
        <taxon>Arctiinae</taxon>
        <taxon>Arctium</taxon>
    </lineage>
</organism>
<protein>
    <submittedName>
        <fullName evidence="1">Uncharacterized protein</fullName>
    </submittedName>
</protein>
<gene>
    <name evidence="1" type="ORF">L6452_01295</name>
</gene>
<reference evidence="2" key="1">
    <citation type="journal article" date="2022" name="Mol. Ecol. Resour.">
        <title>The genomes of chicory, endive, great burdock and yacon provide insights into Asteraceae palaeo-polyploidization history and plant inulin production.</title>
        <authorList>
            <person name="Fan W."/>
            <person name="Wang S."/>
            <person name="Wang H."/>
            <person name="Wang A."/>
            <person name="Jiang F."/>
            <person name="Liu H."/>
            <person name="Zhao H."/>
            <person name="Xu D."/>
            <person name="Zhang Y."/>
        </authorList>
    </citation>
    <scope>NUCLEOTIDE SEQUENCE [LARGE SCALE GENOMIC DNA]</scope>
    <source>
        <strain evidence="2">cv. Niubang</strain>
    </source>
</reference>
<dbReference type="Proteomes" id="UP001055879">
    <property type="component" value="Linkage Group LG01"/>
</dbReference>